<evidence type="ECO:0000313" key="2">
    <source>
        <dbReference type="Proteomes" id="UP001165960"/>
    </source>
</evidence>
<accession>A0ACC2SPZ6</accession>
<comment type="caution">
    <text evidence="1">The sequence shown here is derived from an EMBL/GenBank/DDBJ whole genome shotgun (WGS) entry which is preliminary data.</text>
</comment>
<sequence length="245" mass="28409">MSSPSPVEINVEEKSDKKPAAYYFTESGEKLSYTVEFNAETETWFYVDPKDDLKYEYDSKTKAWFPMFDEALISAQQSAYDFKETEYTAPEKIEVSVKRPLKEVKEEKPPKPRIISSIYITGLPYDVTMDELKEAFGKFGLFMEDIVTGKPKIKIYTNSEGNCKGDALITYFKPESAELAISLLDNTRLRHNIPRLMHVEKAEFSHKSDTKEQSESKKAKVDPKLLKARRNQLEKKLDWFEKKAR</sequence>
<dbReference type="Proteomes" id="UP001165960">
    <property type="component" value="Unassembled WGS sequence"/>
</dbReference>
<gene>
    <name evidence="1" type="ORF">DSO57_1030033</name>
</gene>
<evidence type="ECO:0000313" key="1">
    <source>
        <dbReference type="EMBL" id="KAJ9064494.1"/>
    </source>
</evidence>
<dbReference type="EMBL" id="QTSX02004463">
    <property type="protein sequence ID" value="KAJ9064494.1"/>
    <property type="molecule type" value="Genomic_DNA"/>
</dbReference>
<protein>
    <submittedName>
        <fullName evidence="1">Uncharacterized protein</fullName>
    </submittedName>
</protein>
<keyword evidence="2" id="KW-1185">Reference proteome</keyword>
<proteinExistence type="predicted"/>
<reference evidence="1" key="1">
    <citation type="submission" date="2022-04" db="EMBL/GenBank/DDBJ databases">
        <title>Genome of the entomopathogenic fungus Entomophthora muscae.</title>
        <authorList>
            <person name="Elya C."/>
            <person name="Lovett B.R."/>
            <person name="Lee E."/>
            <person name="Macias A.M."/>
            <person name="Hajek A.E."/>
            <person name="De Bivort B.L."/>
            <person name="Kasson M.T."/>
            <person name="De Fine Licht H.H."/>
            <person name="Stajich J.E."/>
        </authorList>
    </citation>
    <scope>NUCLEOTIDE SEQUENCE</scope>
    <source>
        <strain evidence="1">Berkeley</strain>
    </source>
</reference>
<organism evidence="1 2">
    <name type="scientific">Entomophthora muscae</name>
    <dbReference type="NCBI Taxonomy" id="34485"/>
    <lineage>
        <taxon>Eukaryota</taxon>
        <taxon>Fungi</taxon>
        <taxon>Fungi incertae sedis</taxon>
        <taxon>Zoopagomycota</taxon>
        <taxon>Entomophthoromycotina</taxon>
        <taxon>Entomophthoromycetes</taxon>
        <taxon>Entomophthorales</taxon>
        <taxon>Entomophthoraceae</taxon>
        <taxon>Entomophthora</taxon>
    </lineage>
</organism>
<name>A0ACC2SPZ6_9FUNG</name>